<comment type="caution">
    <text evidence="2">The sequence shown here is derived from an EMBL/GenBank/DDBJ whole genome shotgun (WGS) entry which is preliminary data.</text>
</comment>
<evidence type="ECO:0000313" key="3">
    <source>
        <dbReference type="Proteomes" id="UP000014023"/>
    </source>
</evidence>
<proteinExistence type="predicted"/>
<keyword evidence="1" id="KW-0472">Membrane</keyword>
<dbReference type="AlphaFoldDB" id="A0A9W5Q2Z3"/>
<keyword evidence="1" id="KW-0812">Transmembrane</keyword>
<organism evidence="2 3">
    <name type="scientific">Bacillus cereus VD196</name>
    <dbReference type="NCBI Taxonomy" id="1053243"/>
    <lineage>
        <taxon>Bacteria</taxon>
        <taxon>Bacillati</taxon>
        <taxon>Bacillota</taxon>
        <taxon>Bacilli</taxon>
        <taxon>Bacillales</taxon>
        <taxon>Bacillaceae</taxon>
        <taxon>Bacillus</taxon>
        <taxon>Bacillus cereus group</taxon>
    </lineage>
</organism>
<sequence>MFDGLTIENMGKFAPVFTTIIATLLIPAILYSVRQFVLVTTTRETDRLYLDKATQVKLRFWDLVLSTVMTTIGYLGMAVIFNLELYDDFKMMSKSVKDWYIGGVLTANLILFLVLLLVLFVFPLYTHKTFNFFIRVLLFVHLISSAIIFSHLITYQIFRLFNYDAIPTILCAILCYSCLQNVMIEKAKMRKLPQYIVEIITEEKLESLIYGYAIDEKRTLCFIEGIKPDEVFYVCDFSSKVFVKHTKKSEEHVTANQTTPTVTSSTTL</sequence>
<feature type="transmembrane region" description="Helical" evidence="1">
    <location>
        <begin position="132"/>
        <end position="153"/>
    </location>
</feature>
<accession>A0A9W5Q2Z3</accession>
<feature type="transmembrane region" description="Helical" evidence="1">
    <location>
        <begin position="165"/>
        <end position="184"/>
    </location>
</feature>
<keyword evidence="1" id="KW-1133">Transmembrane helix</keyword>
<dbReference type="Proteomes" id="UP000014023">
    <property type="component" value="Unassembled WGS sequence"/>
</dbReference>
<gene>
    <name evidence="2" type="ORF">IKE_03351</name>
</gene>
<dbReference type="EMBL" id="AHFL01000022">
    <property type="protein sequence ID" value="EOO65767.1"/>
    <property type="molecule type" value="Genomic_DNA"/>
</dbReference>
<evidence type="ECO:0000256" key="1">
    <source>
        <dbReference type="SAM" id="Phobius"/>
    </source>
</evidence>
<feature type="transmembrane region" description="Helical" evidence="1">
    <location>
        <begin position="60"/>
        <end position="81"/>
    </location>
</feature>
<reference evidence="2 3" key="1">
    <citation type="submission" date="2012-12" db="EMBL/GenBank/DDBJ databases">
        <title>The Genome Sequence of Bacillus cereus VD196.</title>
        <authorList>
            <consortium name="The Broad Institute Genome Sequencing Platform"/>
            <consortium name="The Broad Institute Genome Sequencing Center for Infectious Disease"/>
            <person name="Feldgarden M."/>
            <person name="Van der Auwera G.A."/>
            <person name="Mahillon J."/>
            <person name="Duprez V."/>
            <person name="Timmery S."/>
            <person name="Mattelet C."/>
            <person name="Dierick K."/>
            <person name="Sun M."/>
            <person name="Yu Z."/>
            <person name="Zhu L."/>
            <person name="Hu X."/>
            <person name="Shank E.B."/>
            <person name="Swiecicka I."/>
            <person name="Hansen B.M."/>
            <person name="Andrup L."/>
            <person name="Walker B."/>
            <person name="Young S.K."/>
            <person name="Zeng Q."/>
            <person name="Gargeya S."/>
            <person name="Fitzgerald M."/>
            <person name="Haas B."/>
            <person name="Abouelleil A."/>
            <person name="Alvarado L."/>
            <person name="Arachchi H.M."/>
            <person name="Berlin A.M."/>
            <person name="Chapman S.B."/>
            <person name="Dewar J."/>
            <person name="Goldberg J."/>
            <person name="Griggs A."/>
            <person name="Gujja S."/>
            <person name="Hansen M."/>
            <person name="Howarth C."/>
            <person name="Imamovic A."/>
            <person name="Larimer J."/>
            <person name="McCowan C."/>
            <person name="Murphy C."/>
            <person name="Neiman D."/>
            <person name="Pearson M."/>
            <person name="Priest M."/>
            <person name="Roberts A."/>
            <person name="Saif S."/>
            <person name="Shea T."/>
            <person name="Sisk P."/>
            <person name="Sykes S."/>
            <person name="Wortman J."/>
            <person name="Nusbaum C."/>
            <person name="Birren B."/>
        </authorList>
    </citation>
    <scope>NUCLEOTIDE SEQUENCE [LARGE SCALE GENOMIC DNA]</scope>
    <source>
        <strain evidence="2 3">VD196</strain>
    </source>
</reference>
<dbReference type="RefSeq" id="WP_016125389.1">
    <property type="nucleotide sequence ID" value="NZ_KB976265.1"/>
</dbReference>
<name>A0A9W5Q2Z3_BACCE</name>
<feature type="transmembrane region" description="Helical" evidence="1">
    <location>
        <begin position="20"/>
        <end position="39"/>
    </location>
</feature>
<feature type="transmembrane region" description="Helical" evidence="1">
    <location>
        <begin position="101"/>
        <end position="125"/>
    </location>
</feature>
<evidence type="ECO:0000313" key="2">
    <source>
        <dbReference type="EMBL" id="EOO65767.1"/>
    </source>
</evidence>
<protein>
    <submittedName>
        <fullName evidence="2">Uncharacterized protein</fullName>
    </submittedName>
</protein>